<organism evidence="7 8">
    <name type="scientific">Campylobacter blaseri</name>
    <dbReference type="NCBI Taxonomy" id="2042961"/>
    <lineage>
        <taxon>Bacteria</taxon>
        <taxon>Pseudomonadati</taxon>
        <taxon>Campylobacterota</taxon>
        <taxon>Epsilonproteobacteria</taxon>
        <taxon>Campylobacterales</taxon>
        <taxon>Campylobacteraceae</taxon>
        <taxon>Campylobacter</taxon>
    </lineage>
</organism>
<sequence length="160" mass="18349">MLNIYMFLLAMLIGMEISAGAFVAPVIFFPQNLIGDGVLTHFQSGQMMSAIFVKLNYVLIAVSVLAFLYETINFFKNKIENFNIRFSTFMLASINLALALLFIFYFTSYILEAQKLGEIATIQSSEFNQIHKASEWSMKIMMIAQTILFFIRFPKNKSNY</sequence>
<evidence type="ECO:0000256" key="3">
    <source>
        <dbReference type="ARBA" id="ARBA00022989"/>
    </source>
</evidence>
<feature type="transmembrane region" description="Helical" evidence="5">
    <location>
        <begin position="48"/>
        <end position="69"/>
    </location>
</feature>
<gene>
    <name evidence="7" type="ORF">CQ405_06275</name>
</gene>
<evidence type="ECO:0000256" key="5">
    <source>
        <dbReference type="SAM" id="Phobius"/>
    </source>
</evidence>
<dbReference type="OrthoDB" id="5362812at2"/>
<evidence type="ECO:0000256" key="4">
    <source>
        <dbReference type="ARBA" id="ARBA00023136"/>
    </source>
</evidence>
<dbReference type="Pfam" id="PF13664">
    <property type="entry name" value="DUF4149"/>
    <property type="match status" value="1"/>
</dbReference>
<proteinExistence type="predicted"/>
<protein>
    <recommendedName>
        <fullName evidence="6">TMEM205-like domain-containing protein</fullName>
    </recommendedName>
</protein>
<dbReference type="Proteomes" id="UP000240535">
    <property type="component" value="Unassembled WGS sequence"/>
</dbReference>
<feature type="domain" description="TMEM205-like" evidence="6">
    <location>
        <begin position="8"/>
        <end position="116"/>
    </location>
</feature>
<keyword evidence="3 5" id="KW-1133">Transmembrane helix</keyword>
<feature type="transmembrane region" description="Helical" evidence="5">
    <location>
        <begin position="7"/>
        <end position="28"/>
    </location>
</feature>
<name>A0A2P8R040_9BACT</name>
<keyword evidence="8" id="KW-1185">Reference proteome</keyword>
<reference evidence="8" key="1">
    <citation type="submission" date="2017-10" db="EMBL/GenBank/DDBJ databases">
        <title>Campylobacter species from seals.</title>
        <authorList>
            <person name="Gilbert M.J."/>
            <person name="Zomer A.L."/>
            <person name="Timmerman A.J."/>
            <person name="Duim B."/>
            <person name="Wagenaar J.A."/>
        </authorList>
    </citation>
    <scope>NUCLEOTIDE SEQUENCE [LARGE SCALE GENOMIC DNA]</scope>
    <source>
        <strain evidence="8">17S00004-5</strain>
    </source>
</reference>
<feature type="transmembrane region" description="Helical" evidence="5">
    <location>
        <begin position="89"/>
        <end position="111"/>
    </location>
</feature>
<dbReference type="EMBL" id="PDHH01000005">
    <property type="protein sequence ID" value="PSM51860.1"/>
    <property type="molecule type" value="Genomic_DNA"/>
</dbReference>
<evidence type="ECO:0000313" key="8">
    <source>
        <dbReference type="Proteomes" id="UP000240535"/>
    </source>
</evidence>
<comment type="caution">
    <text evidence="7">The sequence shown here is derived from an EMBL/GenBank/DDBJ whole genome shotgun (WGS) entry which is preliminary data.</text>
</comment>
<keyword evidence="2 5" id="KW-0812">Transmembrane</keyword>
<dbReference type="InterPro" id="IPR025423">
    <property type="entry name" value="TMEM205-like"/>
</dbReference>
<evidence type="ECO:0000256" key="2">
    <source>
        <dbReference type="ARBA" id="ARBA00022692"/>
    </source>
</evidence>
<evidence type="ECO:0000259" key="6">
    <source>
        <dbReference type="Pfam" id="PF13664"/>
    </source>
</evidence>
<keyword evidence="4 5" id="KW-0472">Membrane</keyword>
<dbReference type="AlphaFoldDB" id="A0A2P8R040"/>
<comment type="subcellular location">
    <subcellularLocation>
        <location evidence="1">Membrane</location>
    </subcellularLocation>
</comment>
<evidence type="ECO:0000313" key="7">
    <source>
        <dbReference type="EMBL" id="PSM51860.1"/>
    </source>
</evidence>
<accession>A0A2P8R040</accession>
<evidence type="ECO:0000256" key="1">
    <source>
        <dbReference type="ARBA" id="ARBA00004370"/>
    </source>
</evidence>
<dbReference type="GO" id="GO:0016020">
    <property type="term" value="C:membrane"/>
    <property type="evidence" value="ECO:0007669"/>
    <property type="project" value="UniProtKB-SubCell"/>
</dbReference>